<dbReference type="Gene3D" id="1.10.510.10">
    <property type="entry name" value="Transferase(Phosphotransferase) domain 1"/>
    <property type="match status" value="2"/>
</dbReference>
<dbReference type="InterPro" id="IPR050767">
    <property type="entry name" value="Sel1_AlgK"/>
</dbReference>
<dbReference type="PANTHER" id="PTHR11102">
    <property type="entry name" value="SEL-1-LIKE PROTEIN"/>
    <property type="match status" value="1"/>
</dbReference>
<dbReference type="SUPFAM" id="SSF81901">
    <property type="entry name" value="HCP-like"/>
    <property type="match status" value="1"/>
</dbReference>
<dbReference type="InterPro" id="IPR017441">
    <property type="entry name" value="Protein_kinase_ATP_BS"/>
</dbReference>
<dbReference type="AlphaFoldDB" id="A0A2Z6RA85"/>
<dbReference type="Pfam" id="PF07714">
    <property type="entry name" value="PK_Tyr_Ser-Thr"/>
    <property type="match status" value="2"/>
</dbReference>
<comment type="caution">
    <text evidence="4">The sequence shown here is derived from an EMBL/GenBank/DDBJ whole genome shotgun (WGS) entry which is preliminary data.</text>
</comment>
<dbReference type="GO" id="GO:0004672">
    <property type="term" value="F:protein kinase activity"/>
    <property type="evidence" value="ECO:0007669"/>
    <property type="project" value="InterPro"/>
</dbReference>
<evidence type="ECO:0000313" key="4">
    <source>
        <dbReference type="EMBL" id="GBB99033.1"/>
    </source>
</evidence>
<feature type="domain" description="Protein kinase" evidence="3">
    <location>
        <begin position="37"/>
        <end position="297"/>
    </location>
</feature>
<dbReference type="PROSITE" id="PS00107">
    <property type="entry name" value="PROTEIN_KINASE_ATP"/>
    <property type="match status" value="1"/>
</dbReference>
<feature type="binding site" evidence="2">
    <location>
        <position position="66"/>
    </location>
    <ligand>
        <name>ATP</name>
        <dbReference type="ChEBI" id="CHEBI:30616"/>
    </ligand>
</feature>
<evidence type="ECO:0000259" key="3">
    <source>
        <dbReference type="PROSITE" id="PS50011"/>
    </source>
</evidence>
<dbReference type="Gene3D" id="1.25.40.10">
    <property type="entry name" value="Tetratricopeptide repeat domain"/>
    <property type="match status" value="2"/>
</dbReference>
<dbReference type="SUPFAM" id="SSF56112">
    <property type="entry name" value="Protein kinase-like (PK-like)"/>
    <property type="match status" value="1"/>
</dbReference>
<dbReference type="InterPro" id="IPR011990">
    <property type="entry name" value="TPR-like_helical_dom_sf"/>
</dbReference>
<keyword evidence="2" id="KW-0067">ATP-binding</keyword>
<dbReference type="InterPro" id="IPR006597">
    <property type="entry name" value="Sel1-like"/>
</dbReference>
<keyword evidence="5" id="KW-1185">Reference proteome</keyword>
<comment type="similarity">
    <text evidence="1">Belongs to the sel-1 family.</text>
</comment>
<dbReference type="InterPro" id="IPR001245">
    <property type="entry name" value="Ser-Thr/Tyr_kinase_cat_dom"/>
</dbReference>
<reference evidence="4 5" key="1">
    <citation type="submission" date="2017-11" db="EMBL/GenBank/DDBJ databases">
        <title>The genome of Rhizophagus clarus HR1 reveals common genetic basis of auxotrophy among arbuscular mycorrhizal fungi.</title>
        <authorList>
            <person name="Kobayashi Y."/>
        </authorList>
    </citation>
    <scope>NUCLEOTIDE SEQUENCE [LARGE SCALE GENOMIC DNA]</scope>
    <source>
        <strain evidence="4 5">HR1</strain>
    </source>
</reference>
<evidence type="ECO:0000256" key="2">
    <source>
        <dbReference type="PROSITE-ProRule" id="PRU10141"/>
    </source>
</evidence>
<organism evidence="4 5">
    <name type="scientific">Rhizophagus clarus</name>
    <dbReference type="NCBI Taxonomy" id="94130"/>
    <lineage>
        <taxon>Eukaryota</taxon>
        <taxon>Fungi</taxon>
        <taxon>Fungi incertae sedis</taxon>
        <taxon>Mucoromycota</taxon>
        <taxon>Glomeromycotina</taxon>
        <taxon>Glomeromycetes</taxon>
        <taxon>Glomerales</taxon>
        <taxon>Glomeraceae</taxon>
        <taxon>Rhizophagus</taxon>
    </lineage>
</organism>
<proteinExistence type="inferred from homology"/>
<dbReference type="PANTHER" id="PTHR11102:SF160">
    <property type="entry name" value="ERAD-ASSOCIATED E3 UBIQUITIN-PROTEIN LIGASE COMPONENT HRD3"/>
    <property type="match status" value="1"/>
</dbReference>
<gene>
    <name evidence="4" type="ORF">RclHR1_00340024</name>
</gene>
<dbReference type="InterPro" id="IPR000719">
    <property type="entry name" value="Prot_kinase_dom"/>
</dbReference>
<dbReference type="Proteomes" id="UP000247702">
    <property type="component" value="Unassembled WGS sequence"/>
</dbReference>
<dbReference type="SMART" id="SM00671">
    <property type="entry name" value="SEL1"/>
    <property type="match status" value="6"/>
</dbReference>
<dbReference type="EMBL" id="BEXD01002668">
    <property type="protein sequence ID" value="GBB99033.1"/>
    <property type="molecule type" value="Genomic_DNA"/>
</dbReference>
<dbReference type="SMART" id="SM00220">
    <property type="entry name" value="S_TKc"/>
    <property type="match status" value="1"/>
</dbReference>
<dbReference type="PRINTS" id="PR00109">
    <property type="entry name" value="TYRKINASE"/>
</dbReference>
<dbReference type="GO" id="GO:0005524">
    <property type="term" value="F:ATP binding"/>
    <property type="evidence" value="ECO:0007669"/>
    <property type="project" value="UniProtKB-UniRule"/>
</dbReference>
<dbReference type="InterPro" id="IPR011009">
    <property type="entry name" value="Kinase-like_dom_sf"/>
</dbReference>
<protein>
    <recommendedName>
        <fullName evidence="3">Protein kinase domain-containing protein</fullName>
    </recommendedName>
</protein>
<name>A0A2Z6RA85_9GLOM</name>
<evidence type="ECO:0000256" key="1">
    <source>
        <dbReference type="ARBA" id="ARBA00038101"/>
    </source>
</evidence>
<dbReference type="Pfam" id="PF08238">
    <property type="entry name" value="Sel1"/>
    <property type="match status" value="6"/>
</dbReference>
<evidence type="ECO:0000313" key="5">
    <source>
        <dbReference type="Proteomes" id="UP000247702"/>
    </source>
</evidence>
<sequence length="725" mass="83851">MSDSKKMQDTENTNEWIDWIEEAVAKEHLNYYEYSQFTNVQEIGAGGFGKVYRANWRNSKKRFALKSFFNLNNITMKEVVCELKIQRKVDFHDNIIRCYGITKFESENRIRNNYMLVMEYADSGSLRSYLEKNFSKLTWNDKFNMAYQLAYAVPCLHDEGIIHRDLSIKTRSSWLSKRIGTSSNFQSKLFGMVPYVDPKSFSRRKNNNNQMYSLNEKSDVYSVGVLLWELSSGRPPFYTEGEHYDLGLMFDISQGHRETVVPDTPDEYMKIYTKCWDGEPDNRPTIYQVVDLLKAIITKPDSMTELPNDQKLNEILNSNPLSTNNLETRGELSQLIQNFDKMNAQEIDAIAGLSTEETSSTDKNFDLLKAIITKSDSMTELPNDQKLNEILNSNPLSTNNLETRGELSQLIQNFDKMNTQEIDAIAGLSAEETSSTEKNFSIIVDEINELIFKSLNKGIEKRLLEDQVKYYFNSHNIKLQEIHNWLLINQNTSNSMFLLGYINLKEIKTNGDLKKTFNLFLNASEKNHILAQYYVGNCYKYGNGTIKNERLAFEYYKKVANKNFTHGQLGIGHCYEIGIGIKKDFNMAFYWYNKAANNGNIIAMYHLGNCYKNGEGVEIDYNKALELFKRSSEGGCPEGITLLECCYNYGIETEIDLQKSFELYQKSANLGEKVAQYNLGFMYENGDGITNDMKDINKAIYWYRKSANQKYRNAQNRLKLLQINK</sequence>
<dbReference type="PROSITE" id="PS50011">
    <property type="entry name" value="PROTEIN_KINASE_DOM"/>
    <property type="match status" value="1"/>
</dbReference>
<accession>A0A2Z6RA85</accession>
<keyword evidence="2" id="KW-0547">Nucleotide-binding</keyword>